<evidence type="ECO:0000313" key="6">
    <source>
        <dbReference type="EMBL" id="KKN08507.1"/>
    </source>
</evidence>
<comment type="caution">
    <text evidence="6">The sequence shown here is derived from an EMBL/GenBank/DDBJ whole genome shotgun (WGS) entry which is preliminary data.</text>
</comment>
<sequence length="497" mass="58962">MVSLKWDGKIGRTEVFSKGEKTLNFRVLDNYPNIKSSFNSLYKKDWKNLLFWGENNTLMNFLIENYENKISMIYIDPPFATGGDFKLKIFVGKLGKKIENIAYNDKWKEGLHSYFNFIYERLILMKNLLNDKGSIYVHLDWHISHYIKLLMDEIFGYENFRNEIIWAYPAASAKTRRFFIRSYDTILFYSKSDNYIFNDNPKIYMEYSDRVKNALKRDDKGVFYYRGGSHNGKKLSRKVYVEKEGIFPRDVWNDIPYIRANTTEYQGFSTQKPERLLKRIILASTNENDLIADFFCGSGTTLAVAEKLGRRWIGCDLNKLAIHMTRKRLLNISKSNNILNWSELYNKTPQSFQIIQLGNKDNSEIINKKFLLENVENNRIRNKIKTTNLKLFIHQYDHEIEVEIIDYKLSFNHLLSEYVREKIDSFADWIDYWAIDYNYDGKIFNNMWTSFRTPKKREIALKSTPYLYKKKGNFNLSVKSIDIFGIETVKSFDVEII</sequence>
<proteinExistence type="inferred from homology"/>
<dbReference type="EMBL" id="LAZR01004449">
    <property type="protein sequence ID" value="KKN08507.1"/>
    <property type="molecule type" value="Genomic_DNA"/>
</dbReference>
<keyword evidence="3" id="KW-0808">Transferase</keyword>
<dbReference type="GO" id="GO:0005737">
    <property type="term" value="C:cytoplasm"/>
    <property type="evidence" value="ECO:0007669"/>
    <property type="project" value="TreeGrafter"/>
</dbReference>
<dbReference type="SUPFAM" id="SSF53335">
    <property type="entry name" value="S-adenosyl-L-methionine-dependent methyltransferases"/>
    <property type="match status" value="1"/>
</dbReference>
<evidence type="ECO:0000256" key="2">
    <source>
        <dbReference type="ARBA" id="ARBA00022603"/>
    </source>
</evidence>
<dbReference type="PANTHER" id="PTHR13370">
    <property type="entry name" value="RNA METHYLASE-RELATED"/>
    <property type="match status" value="1"/>
</dbReference>
<dbReference type="GO" id="GO:0003677">
    <property type="term" value="F:DNA binding"/>
    <property type="evidence" value="ECO:0007669"/>
    <property type="project" value="InterPro"/>
</dbReference>
<dbReference type="InterPro" id="IPR002052">
    <property type="entry name" value="DNA_methylase_N6_adenine_CS"/>
</dbReference>
<protein>
    <recommendedName>
        <fullName evidence="5">DNA methylase N-4/N-6 domain-containing protein</fullName>
    </recommendedName>
</protein>
<dbReference type="GO" id="GO:0008170">
    <property type="term" value="F:N-methyltransferase activity"/>
    <property type="evidence" value="ECO:0007669"/>
    <property type="project" value="InterPro"/>
</dbReference>
<dbReference type="InterPro" id="IPR002941">
    <property type="entry name" value="DNA_methylase_N4/N6"/>
</dbReference>
<dbReference type="CDD" id="cd02440">
    <property type="entry name" value="AdoMet_MTases"/>
    <property type="match status" value="1"/>
</dbReference>
<dbReference type="InterPro" id="IPR002295">
    <property type="entry name" value="N4/N6-MTase_EcoPI_Mod-like"/>
</dbReference>
<dbReference type="PROSITE" id="PS00092">
    <property type="entry name" value="N6_MTASE"/>
    <property type="match status" value="1"/>
</dbReference>
<dbReference type="PRINTS" id="PR00506">
    <property type="entry name" value="D21N6MTFRASE"/>
</dbReference>
<organism evidence="6">
    <name type="scientific">marine sediment metagenome</name>
    <dbReference type="NCBI Taxonomy" id="412755"/>
    <lineage>
        <taxon>unclassified sequences</taxon>
        <taxon>metagenomes</taxon>
        <taxon>ecological metagenomes</taxon>
    </lineage>
</organism>
<gene>
    <name evidence="6" type="ORF">LCGC14_1055970</name>
</gene>
<dbReference type="Pfam" id="PF01555">
    <property type="entry name" value="N6_N4_Mtase"/>
    <property type="match status" value="1"/>
</dbReference>
<evidence type="ECO:0000256" key="4">
    <source>
        <dbReference type="ARBA" id="ARBA00022691"/>
    </source>
</evidence>
<dbReference type="Gene3D" id="3.40.50.150">
    <property type="entry name" value="Vaccinia Virus protein VP39"/>
    <property type="match status" value="1"/>
</dbReference>
<dbReference type="AlphaFoldDB" id="A0A0F9N9C6"/>
<feature type="domain" description="DNA methylase N-4/N-6" evidence="5">
    <location>
        <begin position="70"/>
        <end position="324"/>
    </location>
</feature>
<evidence type="ECO:0000256" key="1">
    <source>
        <dbReference type="ARBA" id="ARBA00006594"/>
    </source>
</evidence>
<dbReference type="PANTHER" id="PTHR13370:SF24">
    <property type="entry name" value="TYPE III RESTRICTION-MODIFICATION ENZYME STYLTI MOD SUBUNIT"/>
    <property type="match status" value="1"/>
</dbReference>
<accession>A0A0F9N9C6</accession>
<evidence type="ECO:0000259" key="5">
    <source>
        <dbReference type="Pfam" id="PF01555"/>
    </source>
</evidence>
<dbReference type="InterPro" id="IPR029063">
    <property type="entry name" value="SAM-dependent_MTases_sf"/>
</dbReference>
<dbReference type="GO" id="GO:0032259">
    <property type="term" value="P:methylation"/>
    <property type="evidence" value="ECO:0007669"/>
    <property type="project" value="UniProtKB-KW"/>
</dbReference>
<comment type="similarity">
    <text evidence="1">Belongs to the N(4)/N(6)-methyltransferase family.</text>
</comment>
<reference evidence="6" key="1">
    <citation type="journal article" date="2015" name="Nature">
        <title>Complex archaea that bridge the gap between prokaryotes and eukaryotes.</title>
        <authorList>
            <person name="Spang A."/>
            <person name="Saw J.H."/>
            <person name="Jorgensen S.L."/>
            <person name="Zaremba-Niedzwiedzka K."/>
            <person name="Martijn J."/>
            <person name="Lind A.E."/>
            <person name="van Eijk R."/>
            <person name="Schleper C."/>
            <person name="Guy L."/>
            <person name="Ettema T.J."/>
        </authorList>
    </citation>
    <scope>NUCLEOTIDE SEQUENCE</scope>
</reference>
<evidence type="ECO:0000256" key="3">
    <source>
        <dbReference type="ARBA" id="ARBA00022679"/>
    </source>
</evidence>
<keyword evidence="2" id="KW-0489">Methyltransferase</keyword>
<keyword evidence="4" id="KW-0949">S-adenosyl-L-methionine</keyword>
<name>A0A0F9N9C6_9ZZZZ</name>